<name>A0A482CHF2_9TRAC</name>
<geneLocation type="chloroplast" evidence="2"/>
<reference evidence="2" key="1">
    <citation type="journal article" date="2019" name="J. ISSAAS">
        <title>The Unique Evolutionary Trajectory 1 and Dynamic Conformations of DR and IR/DR-coexisting Plastomes of the Early Vascular Plant Selaginellaceae (Lycophyte).</title>
        <authorList>
            <person name="Zhang H.-R."/>
            <person name="Xiang Q.-P."/>
            <person name="Zhang X.-C."/>
        </authorList>
    </citation>
    <scope>NUCLEOTIDE SEQUENCE</scope>
</reference>
<feature type="region of interest" description="Disordered" evidence="1">
    <location>
        <begin position="440"/>
        <end position="463"/>
    </location>
</feature>
<feature type="region of interest" description="Disordered" evidence="1">
    <location>
        <begin position="226"/>
        <end position="247"/>
    </location>
</feature>
<feature type="compositionally biased region" description="Low complexity" evidence="1">
    <location>
        <begin position="448"/>
        <end position="462"/>
    </location>
</feature>
<keyword evidence="2" id="KW-0934">Plastid</keyword>
<dbReference type="EMBL" id="MH598537">
    <property type="protein sequence ID" value="QBL76395.1"/>
    <property type="molecule type" value="Genomic_DNA"/>
</dbReference>
<feature type="region of interest" description="Disordered" evidence="1">
    <location>
        <begin position="65"/>
        <end position="84"/>
    </location>
</feature>
<dbReference type="RefSeq" id="YP_009589812.1">
    <property type="nucleotide sequence ID" value="NC_041646.1"/>
</dbReference>
<gene>
    <name evidence="2" type="primary">ycf2</name>
</gene>
<proteinExistence type="predicted"/>
<dbReference type="GeneID" id="39721729"/>
<sequence length="1859" mass="205043">MAEAKRGANEHCRSFFVDRISGSLIAPPSDRRKEYLSDSLLHQFLVLNGSISLLALPVLGGGCADGGTRQRRRKAHPLVPETERAHTVCPSRCNEYEQRTTHGGGLLLGSPAEDILTDEPSPPRDTTPRVASGSARSLIRSSKTSQSVPSLRRLGRYFGRADDGYRVFDVWATRRSRNTCSGSSGYSCAKPHTGPKNEVSEQELYLFTKYKYLSSRLAPRAVRRRRNNCSAEESRSRAVSDQPIPLLGRSPHNHRFMPQLHGAARDVPNKTCCIPISIFSNQNRLDAGYLSIPLRILPSADLLTCVRDSKKRLPVGIVWEGSWDRADFHNSRVTGNGIGIATNRRRFGQSGIHGILRSNSCGSVTVLPRLGRKPFRHLENQIRRALRWKGNAVFRDAANRHPLSYRRTGETNWSSDHQSGGGNRKKYMDPHLNVYECPNRIGESGVPTRHSATSERSSSRTTLYDRARSTSGWDTIGRRSSTRCVDLSFICNRLDFAIRGFAGDSSPGRRPTNTMIVHPETNCGTSGRKPSRSDGASPPGNGETGGVDRSFTTNPSGTRNKPGAGWCVGQSGGTVDPATLKQYNRLGPRKQIDMGLPAARRERGANAPLSGSSSYHLHPLGCSMREPSYKRNRMMGVPGSNTTYIQIRNLPPMRALSLIPLGKWHLTFSEKEVASAIPSRVSDYIPCPNHSQGCDGPSATARYVRESFHPFPARRTADSPLSCGRTKVGLTRNSSITKPFRRRRVRGLGEVTSYCWSHACTSRITTPTKETGCHEDFVGRKGASSLDSVRVRRSRVDRGVGVRDKEDSLYYRIGEQPSGSSVDLASLIRHGGVDEGSIAESGSYGDRINLEPCYPTRPDEESVEEAEICMTRGRGNASAGGCGESFRSYTPPRPPIRRWWKYQRGAISETPASQEGDGRTDTIRGAAGTADQLLPREPAIWRWLSNSDCHNDEYLTVGLPFLALLALRKGSSYIDLWGRLAFARDFIDATRRYHQSNRSTHRRGMMHHPIWGQNGFFPSPTNIKRLVKSIGSVRTGESNDERADGSKNLDFYPTAKAPPVDFVMGRNIYRNELGFLRNHNSLEDGSSYRTAREQGLHYPRYLTEGHDDNIANLLRHSDPRNWVYLAPRQRVAPLNYAHRTPHVRVQSGFSPFKGAPLIGSAETGRSYLIDDLAAGSDARSVPISTSDLYGNEHDLTDDIRIHGMKLLATSLCRFISIPGPMRKMPSCVIRIRDMHELDFKGGGSAHQPAGTELVLRSFSVLSAGLTTHVPGTIVIGSTHLPGGTDPSPICANRSDRSIDVRTLSTPRRQKEFPTPLRNKRFGPLLEDDNSSRTSAGYIIMCYYARDLAAPAHETSLINISRSAARGHAIELVPLRQIVPDQDVCTDIDFRRSDKCVYRIERAAARSMVVGIIPTGSPLYGSGTKDPLKRKFDCLSARHLEQPSIAENTAREFTRLSRVSSNPAEPARCDRLFVDHRGDSSNSVRSIEYDYASASRGASRDFVAGSPTGGPETRRGGFAGGTIGSTSRRSQVRRTPPDTAWNAVPPVSDKEGSGTTNDATACAPAPLGPRPTSNASDWVQIPTPAWGRRTLTNNLSRMNLNSACAPRHTLCHTYERILFQRLSGMIEETESQPESMPLKDRLGVLGIYGSAVRYRTGSRLNQSVLFTGKRFIWDGSSSRDCIFAFSYQPFMERGELVSGRGGFLVSERNAVLGNDIGFYEGTDQQPLAWDGTGESTPNKAAGESTAVKRGDAPGAGGSWRRGIGMFRRIGNTVPPRLEHTHLFHPVYLYQARAVLEHSSDTFARSEPTPNHQERRLGVGSLSSSPSIHSILSESHRYLLKNTHAANRASLYRAIEVCSKN</sequence>
<evidence type="ECO:0000256" key="1">
    <source>
        <dbReference type="SAM" id="MobiDB-lite"/>
    </source>
</evidence>
<feature type="region of interest" description="Disordered" evidence="1">
    <location>
        <begin position="1799"/>
        <end position="1821"/>
    </location>
</feature>
<dbReference type="InterPro" id="IPR027417">
    <property type="entry name" value="P-loop_NTPase"/>
</dbReference>
<feature type="region of interest" description="Disordered" evidence="1">
    <location>
        <begin position="1727"/>
        <end position="1755"/>
    </location>
</feature>
<dbReference type="SUPFAM" id="SSF52540">
    <property type="entry name" value="P-loop containing nucleoside triphosphate hydrolases"/>
    <property type="match status" value="1"/>
</dbReference>
<evidence type="ECO:0000313" key="2">
    <source>
        <dbReference type="EMBL" id="QBL76395.1"/>
    </source>
</evidence>
<feature type="region of interest" description="Disordered" evidence="1">
    <location>
        <begin position="502"/>
        <end position="570"/>
    </location>
</feature>
<feature type="region of interest" description="Disordered" evidence="1">
    <location>
        <begin position="1498"/>
        <end position="1577"/>
    </location>
</feature>
<keyword evidence="2" id="KW-0150">Chloroplast</keyword>
<feature type="region of interest" description="Disordered" evidence="1">
    <location>
        <begin position="101"/>
        <end position="146"/>
    </location>
</feature>
<protein>
    <submittedName>
        <fullName evidence="2">Hypothetical chloroplast RF21</fullName>
    </submittedName>
</protein>
<organism evidence="2">
    <name type="scientific">Selaginella tamariscina</name>
    <dbReference type="NCBI Taxonomy" id="137178"/>
    <lineage>
        <taxon>Eukaryota</taxon>
        <taxon>Viridiplantae</taxon>
        <taxon>Streptophyta</taxon>
        <taxon>Embryophyta</taxon>
        <taxon>Tracheophyta</taxon>
        <taxon>Lycopodiopsida</taxon>
        <taxon>Selaginellales</taxon>
        <taxon>Selaginellaceae</taxon>
        <taxon>Selaginella</taxon>
    </lineage>
</organism>
<feature type="compositionally biased region" description="Polar residues" evidence="1">
    <location>
        <begin position="550"/>
        <end position="559"/>
    </location>
</feature>
<accession>A0A482CHF2</accession>